<dbReference type="AlphaFoldDB" id="X1JIL9"/>
<organism evidence="1">
    <name type="scientific">marine sediment metagenome</name>
    <dbReference type="NCBI Taxonomy" id="412755"/>
    <lineage>
        <taxon>unclassified sequences</taxon>
        <taxon>metagenomes</taxon>
        <taxon>ecological metagenomes</taxon>
    </lineage>
</organism>
<protein>
    <submittedName>
        <fullName evidence="1">Uncharacterized protein</fullName>
    </submittedName>
</protein>
<comment type="caution">
    <text evidence="1">The sequence shown here is derived from an EMBL/GenBank/DDBJ whole genome shotgun (WGS) entry which is preliminary data.</text>
</comment>
<dbReference type="EMBL" id="BARV01002650">
    <property type="protein sequence ID" value="GAH94546.1"/>
    <property type="molecule type" value="Genomic_DNA"/>
</dbReference>
<gene>
    <name evidence="1" type="ORF">S06H3_06734</name>
</gene>
<evidence type="ECO:0000313" key="1">
    <source>
        <dbReference type="EMBL" id="GAH94546.1"/>
    </source>
</evidence>
<name>X1JIL9_9ZZZZ</name>
<proteinExistence type="predicted"/>
<reference evidence="1" key="1">
    <citation type="journal article" date="2014" name="Front. Microbiol.">
        <title>High frequency of phylogenetically diverse reductive dehalogenase-homologous genes in deep subseafloor sedimentary metagenomes.</title>
        <authorList>
            <person name="Kawai M."/>
            <person name="Futagami T."/>
            <person name="Toyoda A."/>
            <person name="Takaki Y."/>
            <person name="Nishi S."/>
            <person name="Hori S."/>
            <person name="Arai W."/>
            <person name="Tsubouchi T."/>
            <person name="Morono Y."/>
            <person name="Uchiyama I."/>
            <person name="Ito T."/>
            <person name="Fujiyama A."/>
            <person name="Inagaki F."/>
            <person name="Takami H."/>
        </authorList>
    </citation>
    <scope>NUCLEOTIDE SEQUENCE</scope>
    <source>
        <strain evidence="1">Expedition CK06-06</strain>
    </source>
</reference>
<sequence length="48" mass="5939">MTISQRDLNYWYYHFKSLLSGWTPQEQIQFFEYIISKLKDHNPKEVSK</sequence>
<accession>X1JIL9</accession>